<accession>A0A6A6LVR2</accession>
<protein>
    <submittedName>
        <fullName evidence="1">Uncharacterized protein</fullName>
    </submittedName>
</protein>
<comment type="caution">
    <text evidence="1">The sequence shown here is derived from an EMBL/GenBank/DDBJ whole genome shotgun (WGS) entry which is preliminary data.</text>
</comment>
<organism evidence="1 2">
    <name type="scientific">Hevea brasiliensis</name>
    <name type="common">Para rubber tree</name>
    <name type="synonym">Siphonia brasiliensis</name>
    <dbReference type="NCBI Taxonomy" id="3981"/>
    <lineage>
        <taxon>Eukaryota</taxon>
        <taxon>Viridiplantae</taxon>
        <taxon>Streptophyta</taxon>
        <taxon>Embryophyta</taxon>
        <taxon>Tracheophyta</taxon>
        <taxon>Spermatophyta</taxon>
        <taxon>Magnoliopsida</taxon>
        <taxon>eudicotyledons</taxon>
        <taxon>Gunneridae</taxon>
        <taxon>Pentapetalae</taxon>
        <taxon>rosids</taxon>
        <taxon>fabids</taxon>
        <taxon>Malpighiales</taxon>
        <taxon>Euphorbiaceae</taxon>
        <taxon>Crotonoideae</taxon>
        <taxon>Micrandreae</taxon>
        <taxon>Hevea</taxon>
    </lineage>
</organism>
<dbReference type="Proteomes" id="UP000467840">
    <property type="component" value="Chromosome 9"/>
</dbReference>
<evidence type="ECO:0000313" key="1">
    <source>
        <dbReference type="EMBL" id="KAF2305552.1"/>
    </source>
</evidence>
<proteinExistence type="predicted"/>
<sequence length="129" mass="14295">MQVGRRCLRFLGKKWHGLYFRKIERVVFKVAAMGTVSGNLSNPLLVVPFKLATGTKLSSVQQSTESGCQNNLGGTGYKAYVLEKFQKTGLAVVGLSDPICLKLRAWTGPQGPPGFVELQSWLDWANFRF</sequence>
<dbReference type="AlphaFoldDB" id="A0A6A6LVR2"/>
<dbReference type="EMBL" id="JAAGAX010000008">
    <property type="protein sequence ID" value="KAF2305552.1"/>
    <property type="molecule type" value="Genomic_DNA"/>
</dbReference>
<keyword evidence="2" id="KW-1185">Reference proteome</keyword>
<evidence type="ECO:0000313" key="2">
    <source>
        <dbReference type="Proteomes" id="UP000467840"/>
    </source>
</evidence>
<reference evidence="1 2" key="1">
    <citation type="journal article" date="2020" name="Mol. Plant">
        <title>The Chromosome-Based Rubber Tree Genome Provides New Insights into Spurge Genome Evolution and Rubber Biosynthesis.</title>
        <authorList>
            <person name="Liu J."/>
            <person name="Shi C."/>
            <person name="Shi C.C."/>
            <person name="Li W."/>
            <person name="Zhang Q.J."/>
            <person name="Zhang Y."/>
            <person name="Li K."/>
            <person name="Lu H.F."/>
            <person name="Shi C."/>
            <person name="Zhu S.T."/>
            <person name="Xiao Z.Y."/>
            <person name="Nan H."/>
            <person name="Yue Y."/>
            <person name="Zhu X.G."/>
            <person name="Wu Y."/>
            <person name="Hong X.N."/>
            <person name="Fan G.Y."/>
            <person name="Tong Y."/>
            <person name="Zhang D."/>
            <person name="Mao C.L."/>
            <person name="Liu Y.L."/>
            <person name="Hao S.J."/>
            <person name="Liu W.Q."/>
            <person name="Lv M.Q."/>
            <person name="Zhang H.B."/>
            <person name="Liu Y."/>
            <person name="Hu-Tang G.R."/>
            <person name="Wang J.P."/>
            <person name="Wang J.H."/>
            <person name="Sun Y.H."/>
            <person name="Ni S.B."/>
            <person name="Chen W.B."/>
            <person name="Zhang X.C."/>
            <person name="Jiao Y.N."/>
            <person name="Eichler E.E."/>
            <person name="Li G.H."/>
            <person name="Liu X."/>
            <person name="Gao L.Z."/>
        </authorList>
    </citation>
    <scope>NUCLEOTIDE SEQUENCE [LARGE SCALE GENOMIC DNA]</scope>
    <source>
        <strain evidence="2">cv. GT1</strain>
        <tissue evidence="1">Leaf</tissue>
    </source>
</reference>
<name>A0A6A6LVR2_HEVBR</name>
<gene>
    <name evidence="1" type="ORF">GH714_006697</name>
</gene>